<dbReference type="AlphaFoldDB" id="A0A9D3NRV2"/>
<dbReference type="EMBL" id="JAHKSW010000010">
    <property type="protein sequence ID" value="KAG7327162.1"/>
    <property type="molecule type" value="Genomic_DNA"/>
</dbReference>
<dbReference type="Proteomes" id="UP000824219">
    <property type="component" value="Linkage Group LG10"/>
</dbReference>
<sequence>MLFKKILLNQCTRRDEHPHRRPGEEHLRPHDSGRRGGVRRREQIRRCVRNSLIRTESRRSDKCMSVLVSEESPYISGASCDL</sequence>
<evidence type="ECO:0000313" key="2">
    <source>
        <dbReference type="EMBL" id="KAG7327162.1"/>
    </source>
</evidence>
<proteinExistence type="predicted"/>
<name>A0A9D3NRV2_9TELE</name>
<evidence type="ECO:0000256" key="1">
    <source>
        <dbReference type="SAM" id="MobiDB-lite"/>
    </source>
</evidence>
<keyword evidence="3" id="KW-1185">Reference proteome</keyword>
<comment type="caution">
    <text evidence="2">The sequence shown here is derived from an EMBL/GenBank/DDBJ whole genome shotgun (WGS) entry which is preliminary data.</text>
</comment>
<protein>
    <submittedName>
        <fullName evidence="2">Uncharacterized protein</fullName>
    </submittedName>
</protein>
<accession>A0A9D3NRV2</accession>
<reference evidence="2 3" key="1">
    <citation type="submission" date="2021-06" db="EMBL/GenBank/DDBJ databases">
        <title>Chromosome-level genome assembly of the red-tail catfish (Hemibagrus wyckioides).</title>
        <authorList>
            <person name="Shao F."/>
        </authorList>
    </citation>
    <scope>NUCLEOTIDE SEQUENCE [LARGE SCALE GENOMIC DNA]</scope>
    <source>
        <strain evidence="2">EC202008001</strain>
        <tissue evidence="2">Blood</tissue>
    </source>
</reference>
<organism evidence="2 3">
    <name type="scientific">Hemibagrus wyckioides</name>
    <dbReference type="NCBI Taxonomy" id="337641"/>
    <lineage>
        <taxon>Eukaryota</taxon>
        <taxon>Metazoa</taxon>
        <taxon>Chordata</taxon>
        <taxon>Craniata</taxon>
        <taxon>Vertebrata</taxon>
        <taxon>Euteleostomi</taxon>
        <taxon>Actinopterygii</taxon>
        <taxon>Neopterygii</taxon>
        <taxon>Teleostei</taxon>
        <taxon>Ostariophysi</taxon>
        <taxon>Siluriformes</taxon>
        <taxon>Bagridae</taxon>
        <taxon>Hemibagrus</taxon>
    </lineage>
</organism>
<feature type="region of interest" description="Disordered" evidence="1">
    <location>
        <begin position="13"/>
        <end position="41"/>
    </location>
</feature>
<evidence type="ECO:0000313" key="3">
    <source>
        <dbReference type="Proteomes" id="UP000824219"/>
    </source>
</evidence>
<gene>
    <name evidence="2" type="ORF">KOW79_008768</name>
</gene>